<evidence type="ECO:0000313" key="4">
    <source>
        <dbReference type="EMBL" id="NSJ48650.1"/>
    </source>
</evidence>
<dbReference type="GO" id="GO:0003700">
    <property type="term" value="F:DNA-binding transcription factor activity"/>
    <property type="evidence" value="ECO:0007669"/>
    <property type="project" value="TreeGrafter"/>
</dbReference>
<evidence type="ECO:0000259" key="2">
    <source>
        <dbReference type="PROSITE" id="PS50943"/>
    </source>
</evidence>
<dbReference type="InterPro" id="IPR050807">
    <property type="entry name" value="TransReg_Diox_bact_type"/>
</dbReference>
<evidence type="ECO:0000313" key="6">
    <source>
        <dbReference type="Proteomes" id="UP001299608"/>
    </source>
</evidence>
<evidence type="ECO:0000256" key="1">
    <source>
        <dbReference type="ARBA" id="ARBA00023125"/>
    </source>
</evidence>
<dbReference type="Proteomes" id="UP000669239">
    <property type="component" value="Unassembled WGS sequence"/>
</dbReference>
<organism evidence="3 6">
    <name type="scientific">Enterocloster aldenensis</name>
    <dbReference type="NCBI Taxonomy" id="358742"/>
    <lineage>
        <taxon>Bacteria</taxon>
        <taxon>Bacillati</taxon>
        <taxon>Bacillota</taxon>
        <taxon>Clostridia</taxon>
        <taxon>Lachnospirales</taxon>
        <taxon>Lachnospiraceae</taxon>
        <taxon>Enterocloster</taxon>
    </lineage>
</organism>
<protein>
    <submittedName>
        <fullName evidence="3">Helix-turn-helix domain-containing protein</fullName>
    </submittedName>
    <submittedName>
        <fullName evidence="4">Helix-turn-helix transcriptional regulator</fullName>
    </submittedName>
</protein>
<reference evidence="3" key="3">
    <citation type="submission" date="2022-01" db="EMBL/GenBank/DDBJ databases">
        <title>Collection of gut derived symbiotic bacterial strains cultured from healthy donors.</title>
        <authorList>
            <person name="Lin H."/>
            <person name="Kohout C."/>
            <person name="Waligurski E."/>
            <person name="Pamer E.G."/>
        </authorList>
    </citation>
    <scope>NUCLEOTIDE SEQUENCE</scope>
    <source>
        <strain evidence="3">DFI.6.55</strain>
    </source>
</reference>
<dbReference type="EMBL" id="JAAITT010000009">
    <property type="protein sequence ID" value="NSJ48650.1"/>
    <property type="molecule type" value="Genomic_DNA"/>
</dbReference>
<keyword evidence="5" id="KW-1185">Reference proteome</keyword>
<name>A0AAW5BQX7_9FIRM</name>
<dbReference type="AlphaFoldDB" id="A0AAW5BQX7"/>
<dbReference type="EMBL" id="JAKNGE010000003">
    <property type="protein sequence ID" value="MCG4744460.1"/>
    <property type="molecule type" value="Genomic_DNA"/>
</dbReference>
<dbReference type="PROSITE" id="PS50943">
    <property type="entry name" value="HTH_CROC1"/>
    <property type="match status" value="1"/>
</dbReference>
<dbReference type="GO" id="GO:0005829">
    <property type="term" value="C:cytosol"/>
    <property type="evidence" value="ECO:0007669"/>
    <property type="project" value="TreeGrafter"/>
</dbReference>
<reference evidence="4" key="2">
    <citation type="submission" date="2020-02" db="EMBL/GenBank/DDBJ databases">
        <authorList>
            <person name="Littmann E."/>
            <person name="Sorbara M."/>
        </authorList>
    </citation>
    <scope>NUCLEOTIDE SEQUENCE</scope>
    <source>
        <strain evidence="4">MSK.1.17</strain>
    </source>
</reference>
<dbReference type="PANTHER" id="PTHR46797">
    <property type="entry name" value="HTH-TYPE TRANSCRIPTIONAL REGULATOR"/>
    <property type="match status" value="1"/>
</dbReference>
<dbReference type="InterPro" id="IPR010982">
    <property type="entry name" value="Lambda_DNA-bd_dom_sf"/>
</dbReference>
<dbReference type="SUPFAM" id="SSF47413">
    <property type="entry name" value="lambda repressor-like DNA-binding domains"/>
    <property type="match status" value="1"/>
</dbReference>
<proteinExistence type="predicted"/>
<dbReference type="Proteomes" id="UP001299608">
    <property type="component" value="Unassembled WGS sequence"/>
</dbReference>
<comment type="caution">
    <text evidence="3">The sequence shown here is derived from an EMBL/GenBank/DDBJ whole genome shotgun (WGS) entry which is preliminary data.</text>
</comment>
<evidence type="ECO:0000313" key="5">
    <source>
        <dbReference type="Proteomes" id="UP000669239"/>
    </source>
</evidence>
<dbReference type="CDD" id="cd00093">
    <property type="entry name" value="HTH_XRE"/>
    <property type="match status" value="1"/>
</dbReference>
<dbReference type="InterPro" id="IPR001387">
    <property type="entry name" value="Cro/C1-type_HTH"/>
</dbReference>
<dbReference type="SMART" id="SM00530">
    <property type="entry name" value="HTH_XRE"/>
    <property type="match status" value="1"/>
</dbReference>
<dbReference type="RefSeq" id="WP_165640991.1">
    <property type="nucleotide sequence ID" value="NZ_JAAITT010000009.1"/>
</dbReference>
<gene>
    <name evidence="4" type="ORF">G5B36_08030</name>
    <name evidence="3" type="ORF">L0N08_03430</name>
</gene>
<evidence type="ECO:0000313" key="3">
    <source>
        <dbReference type="EMBL" id="MCG4744460.1"/>
    </source>
</evidence>
<dbReference type="PANTHER" id="PTHR46797:SF1">
    <property type="entry name" value="METHYLPHOSPHONATE SYNTHASE"/>
    <property type="match status" value="1"/>
</dbReference>
<dbReference type="Pfam" id="PF01381">
    <property type="entry name" value="HTH_3"/>
    <property type="match status" value="1"/>
</dbReference>
<accession>A0AAW5BQX7</accession>
<reference evidence="4 5" key="1">
    <citation type="journal article" date="2020" name="Cell Host Microbe">
        <title>Functional and Genomic Variation between Human-Derived Isolates of Lachnospiraceae Reveals Inter- and Intra-Species Diversity.</title>
        <authorList>
            <person name="Sorbara M.T."/>
            <person name="Littmann E.R."/>
            <person name="Fontana E."/>
            <person name="Moody T.U."/>
            <person name="Kohout C.E."/>
            <person name="Gjonbalaj M."/>
            <person name="Eaton V."/>
            <person name="Seok R."/>
            <person name="Leiner I.M."/>
            <person name="Pamer E.G."/>
        </authorList>
    </citation>
    <scope>NUCLEOTIDE SEQUENCE [LARGE SCALE GENOMIC DNA]</scope>
    <source>
        <strain evidence="4 5">MSK.1.17</strain>
    </source>
</reference>
<dbReference type="Gene3D" id="1.10.260.40">
    <property type="entry name" value="lambda repressor-like DNA-binding domains"/>
    <property type="match status" value="1"/>
</dbReference>
<keyword evidence="1" id="KW-0238">DNA-binding</keyword>
<feature type="domain" description="HTH cro/C1-type" evidence="2">
    <location>
        <begin position="7"/>
        <end position="62"/>
    </location>
</feature>
<dbReference type="GO" id="GO:0003677">
    <property type="term" value="F:DNA binding"/>
    <property type="evidence" value="ECO:0007669"/>
    <property type="project" value="UniProtKB-KW"/>
</dbReference>
<sequence>MELGERIRSLRKQKGLTQEELASRLGLQKSAVAKYENGRVTNIKRATLFKMAEILEVSPGELMYGKEDKGQEDHGFAVLSGYYGLLNKAGRAKVLEHVHDLTLIPAYRLDRGLSLMPVAAHNDDAKDAEQLRLMEEDLDNM</sequence>